<accession>A0AAV0H5F8</accession>
<gene>
    <name evidence="1" type="ORF">LITE_LOCUS2378</name>
</gene>
<dbReference type="AlphaFoldDB" id="A0AAV0H5F8"/>
<dbReference type="EMBL" id="CAMGYJ010000002">
    <property type="protein sequence ID" value="CAI0379749.1"/>
    <property type="molecule type" value="Genomic_DNA"/>
</dbReference>
<evidence type="ECO:0000313" key="1">
    <source>
        <dbReference type="EMBL" id="CAI0379749.1"/>
    </source>
</evidence>
<name>A0AAV0H5F8_9ROSI</name>
<organism evidence="1 2">
    <name type="scientific">Linum tenue</name>
    <dbReference type="NCBI Taxonomy" id="586396"/>
    <lineage>
        <taxon>Eukaryota</taxon>
        <taxon>Viridiplantae</taxon>
        <taxon>Streptophyta</taxon>
        <taxon>Embryophyta</taxon>
        <taxon>Tracheophyta</taxon>
        <taxon>Spermatophyta</taxon>
        <taxon>Magnoliopsida</taxon>
        <taxon>eudicotyledons</taxon>
        <taxon>Gunneridae</taxon>
        <taxon>Pentapetalae</taxon>
        <taxon>rosids</taxon>
        <taxon>fabids</taxon>
        <taxon>Malpighiales</taxon>
        <taxon>Linaceae</taxon>
        <taxon>Linum</taxon>
    </lineage>
</organism>
<comment type="caution">
    <text evidence="1">The sequence shown here is derived from an EMBL/GenBank/DDBJ whole genome shotgun (WGS) entry which is preliminary data.</text>
</comment>
<proteinExistence type="predicted"/>
<dbReference type="Proteomes" id="UP001154282">
    <property type="component" value="Unassembled WGS sequence"/>
</dbReference>
<reference evidence="1" key="1">
    <citation type="submission" date="2022-08" db="EMBL/GenBank/DDBJ databases">
        <authorList>
            <person name="Gutierrez-Valencia J."/>
        </authorList>
    </citation>
    <scope>NUCLEOTIDE SEQUENCE</scope>
</reference>
<keyword evidence="2" id="KW-1185">Reference proteome</keyword>
<protein>
    <submittedName>
        <fullName evidence="1">Uncharacterized protein</fullName>
    </submittedName>
</protein>
<sequence>MISGVVVQPPSPTYRPCSHNLCIVLSYDTQITDVTASESTFLNDAFEFVSFASLHSRIRSTVFLTGLLSRPLASSVLTYFSGHLPLT</sequence>
<evidence type="ECO:0000313" key="2">
    <source>
        <dbReference type="Proteomes" id="UP001154282"/>
    </source>
</evidence>
<feature type="non-terminal residue" evidence="1">
    <location>
        <position position="87"/>
    </location>
</feature>